<reference evidence="5" key="1">
    <citation type="journal article" date="2021" name="BMC Genomics">
        <title>Chromosome-level genome assembly and manually-curated proteome of model necrotroph Parastagonospora nodorum Sn15 reveals a genome-wide trove of candidate effector homologs, and redundancy of virulence-related functions within an accessory chromosome.</title>
        <authorList>
            <person name="Bertazzoni S."/>
            <person name="Jones D.A.B."/>
            <person name="Phan H.T."/>
            <person name="Tan K.-C."/>
            <person name="Hane J.K."/>
        </authorList>
    </citation>
    <scope>NUCLEOTIDE SEQUENCE [LARGE SCALE GENOMIC DNA]</scope>
    <source>
        <strain evidence="5">SN15 / ATCC MYA-4574 / FGSC 10173)</strain>
    </source>
</reference>
<dbReference type="GO" id="GO:0005524">
    <property type="term" value="F:ATP binding"/>
    <property type="evidence" value="ECO:0007669"/>
    <property type="project" value="InterPro"/>
</dbReference>
<dbReference type="PANTHER" id="PTHR23359">
    <property type="entry name" value="NUCLEOTIDE KINASE"/>
    <property type="match status" value="1"/>
</dbReference>
<keyword evidence="3" id="KW-0418">Kinase</keyword>
<keyword evidence="5" id="KW-1185">Reference proteome</keyword>
<evidence type="ECO:0000256" key="3">
    <source>
        <dbReference type="ARBA" id="ARBA00022777"/>
    </source>
</evidence>
<gene>
    <name evidence="4" type="ORF">JI435_076730</name>
</gene>
<dbReference type="RefSeq" id="XP_001798006.1">
    <property type="nucleotide sequence ID" value="XM_001797954.1"/>
</dbReference>
<dbReference type="Gene3D" id="3.40.50.300">
    <property type="entry name" value="P-loop containing nucleotide triphosphate hydrolases"/>
    <property type="match status" value="1"/>
</dbReference>
<dbReference type="AlphaFoldDB" id="A0A7U2EXA1"/>
<dbReference type="InterPro" id="IPR000850">
    <property type="entry name" value="Adenylat/UMP-CMP_kin"/>
</dbReference>
<keyword evidence="2" id="KW-0547">Nucleotide-binding</keyword>
<dbReference type="GO" id="GO:0006139">
    <property type="term" value="P:nucleobase-containing compound metabolic process"/>
    <property type="evidence" value="ECO:0007669"/>
    <property type="project" value="InterPro"/>
</dbReference>
<name>A0A7U2EXA1_PHANO</name>
<evidence type="ECO:0000256" key="2">
    <source>
        <dbReference type="ARBA" id="ARBA00022741"/>
    </source>
</evidence>
<dbReference type="VEuPathDB" id="FungiDB:JI435_076730"/>
<dbReference type="EMBL" id="CP069026">
    <property type="protein sequence ID" value="QRC94432.1"/>
    <property type="molecule type" value="Genomic_DNA"/>
</dbReference>
<sequence>MRRRTDLVSCAPCSGKSTLCTSLADRYGLDHFSIGNEMREFIKAEPTGPAALIKPTFTADEIATYTRNVKANTLAPVNLTPKYVKERIFGVGARPSIVCVLIDGFPRDAARWPYFKDAVGQHWRPSEKAVLIVLHASRETTKERFEKRGRAGDEFDKRFDEHEKSINPIIEVMKSDGLTMIELSVNHGRSAEELIDDFEQMPAWISALEEKSTSAVDEESSLSAP</sequence>
<evidence type="ECO:0000313" key="4">
    <source>
        <dbReference type="EMBL" id="QRC94432.1"/>
    </source>
</evidence>
<dbReference type="GO" id="GO:0019205">
    <property type="term" value="F:nucleobase-containing compound kinase activity"/>
    <property type="evidence" value="ECO:0007669"/>
    <property type="project" value="InterPro"/>
</dbReference>
<dbReference type="OrthoDB" id="442176at2759"/>
<accession>A0A7U2EXA1</accession>
<dbReference type="Pfam" id="PF13207">
    <property type="entry name" value="AAA_17"/>
    <property type="match status" value="1"/>
</dbReference>
<protein>
    <submittedName>
        <fullName evidence="4">Uncharacterized protein</fullName>
    </submittedName>
</protein>
<dbReference type="InterPro" id="IPR027417">
    <property type="entry name" value="P-loop_NTPase"/>
</dbReference>
<dbReference type="Proteomes" id="UP000663193">
    <property type="component" value="Chromosome 4"/>
</dbReference>
<proteinExistence type="predicted"/>
<dbReference type="OMA" id="NVVEIHP"/>
<dbReference type="SUPFAM" id="SSF52540">
    <property type="entry name" value="P-loop containing nucleoside triphosphate hydrolases"/>
    <property type="match status" value="1"/>
</dbReference>
<dbReference type="KEGG" id="pno:SNOG_07673"/>
<organism evidence="4 5">
    <name type="scientific">Phaeosphaeria nodorum (strain SN15 / ATCC MYA-4574 / FGSC 10173)</name>
    <name type="common">Glume blotch fungus</name>
    <name type="synonym">Parastagonospora nodorum</name>
    <dbReference type="NCBI Taxonomy" id="321614"/>
    <lineage>
        <taxon>Eukaryota</taxon>
        <taxon>Fungi</taxon>
        <taxon>Dikarya</taxon>
        <taxon>Ascomycota</taxon>
        <taxon>Pezizomycotina</taxon>
        <taxon>Dothideomycetes</taxon>
        <taxon>Pleosporomycetidae</taxon>
        <taxon>Pleosporales</taxon>
        <taxon>Pleosporineae</taxon>
        <taxon>Phaeosphaeriaceae</taxon>
        <taxon>Parastagonospora</taxon>
    </lineage>
</organism>
<evidence type="ECO:0000313" key="5">
    <source>
        <dbReference type="Proteomes" id="UP000663193"/>
    </source>
</evidence>
<evidence type="ECO:0000256" key="1">
    <source>
        <dbReference type="ARBA" id="ARBA00022679"/>
    </source>
</evidence>
<keyword evidence="1" id="KW-0808">Transferase</keyword>